<feature type="domain" description="YrdC-like" evidence="15">
    <location>
        <begin position="10"/>
        <end position="197"/>
    </location>
</feature>
<keyword evidence="7 13" id="KW-0819">tRNA processing</keyword>
<feature type="binding site" evidence="14">
    <location>
        <position position="119"/>
    </location>
    <ligand>
        <name>L-threonine</name>
        <dbReference type="ChEBI" id="CHEBI:57926"/>
    </ligand>
</feature>
<evidence type="ECO:0000256" key="10">
    <source>
        <dbReference type="ARBA" id="ARBA00022840"/>
    </source>
</evidence>
<feature type="binding site" evidence="14">
    <location>
        <position position="139"/>
    </location>
    <ligand>
        <name>L-threonine</name>
        <dbReference type="ChEBI" id="CHEBI:57926"/>
    </ligand>
</feature>
<feature type="binding site" evidence="14">
    <location>
        <position position="115"/>
    </location>
    <ligand>
        <name>ATP</name>
        <dbReference type="ChEBI" id="CHEBI:30616"/>
    </ligand>
</feature>
<evidence type="ECO:0000256" key="13">
    <source>
        <dbReference type="PIRNR" id="PIRNR004930"/>
    </source>
</evidence>
<dbReference type="AlphaFoldDB" id="A0A9D1LDK8"/>
<evidence type="ECO:0000256" key="9">
    <source>
        <dbReference type="ARBA" id="ARBA00022741"/>
    </source>
</evidence>
<comment type="similarity">
    <text evidence="2 13">Belongs to the SUA5 family.</text>
</comment>
<name>A0A9D1LDK8_9FIRM</name>
<evidence type="ECO:0000256" key="1">
    <source>
        <dbReference type="ARBA" id="ARBA00004496"/>
    </source>
</evidence>
<sequence length="338" mass="36018">MKTQLLPPTGEALSRAAALLREGEVVGFPTETVYGLGANALDADAAEKIFQAKGRPGDNPLIVHISSEEELAPLIAGEPCEAARRLMAAYWPGPMTLIFPKSPRVPERVTAGLATVAIRMPAHPVARRLIELAKVPVAAPSANRSGRPSPTTAEDVFEDMNGRIPLILDGGACGVGLESTVIDLTGSAPRVLRPGGITQAQIEAVTQTCEVDPAVLHPLGEGERPRSPGMKYKHYAPRGEVTIFHGPGTVREICNRYDRSEDALILALEGNLSQYGDRRIISLGPDARAMAQNLFGALREADRMGAKVIFCEAVEPTGVGLAVMNRLLRAAAFRVVET</sequence>
<keyword evidence="8 13" id="KW-0548">Nucleotidyltransferase</keyword>
<evidence type="ECO:0000256" key="14">
    <source>
        <dbReference type="PIRSR" id="PIRSR004930-1"/>
    </source>
</evidence>
<reference evidence="16" key="2">
    <citation type="journal article" date="2021" name="PeerJ">
        <title>Extensive microbial diversity within the chicken gut microbiome revealed by metagenomics and culture.</title>
        <authorList>
            <person name="Gilroy R."/>
            <person name="Ravi A."/>
            <person name="Getino M."/>
            <person name="Pursley I."/>
            <person name="Horton D.L."/>
            <person name="Alikhan N.F."/>
            <person name="Baker D."/>
            <person name="Gharbi K."/>
            <person name="Hall N."/>
            <person name="Watson M."/>
            <person name="Adriaenssens E.M."/>
            <person name="Foster-Nyarko E."/>
            <person name="Jarju S."/>
            <person name="Secka A."/>
            <person name="Antonio M."/>
            <person name="Oren A."/>
            <person name="Chaudhuri R.R."/>
            <person name="La Ragione R."/>
            <person name="Hildebrand F."/>
            <person name="Pallen M.J."/>
        </authorList>
    </citation>
    <scope>NUCLEOTIDE SEQUENCE</scope>
    <source>
        <strain evidence="16">ChiHcec3-11533</strain>
    </source>
</reference>
<evidence type="ECO:0000256" key="12">
    <source>
        <dbReference type="ARBA" id="ARBA00048366"/>
    </source>
</evidence>
<dbReference type="InterPro" id="IPR010923">
    <property type="entry name" value="T(6)A37_SUA5"/>
</dbReference>
<evidence type="ECO:0000256" key="7">
    <source>
        <dbReference type="ARBA" id="ARBA00022694"/>
    </source>
</evidence>
<dbReference type="InterPro" id="IPR006070">
    <property type="entry name" value="Sua5-like_dom"/>
</dbReference>
<dbReference type="InterPro" id="IPR005145">
    <property type="entry name" value="Sua5_C"/>
</dbReference>
<evidence type="ECO:0000256" key="2">
    <source>
        <dbReference type="ARBA" id="ARBA00007663"/>
    </source>
</evidence>
<reference evidence="16" key="1">
    <citation type="submission" date="2020-10" db="EMBL/GenBank/DDBJ databases">
        <authorList>
            <person name="Gilroy R."/>
        </authorList>
    </citation>
    <scope>NUCLEOTIDE SEQUENCE</scope>
    <source>
        <strain evidence="16">ChiHcec3-11533</strain>
    </source>
</reference>
<feature type="binding site" evidence="14">
    <location>
        <position position="149"/>
    </location>
    <ligand>
        <name>ATP</name>
        <dbReference type="ChEBI" id="CHEBI:30616"/>
    </ligand>
</feature>
<evidence type="ECO:0000256" key="5">
    <source>
        <dbReference type="ARBA" id="ARBA00022490"/>
    </source>
</evidence>
<accession>A0A9D1LDK8</accession>
<dbReference type="EC" id="2.7.7.87" evidence="3 13"/>
<dbReference type="GO" id="GO:0006450">
    <property type="term" value="P:regulation of translational fidelity"/>
    <property type="evidence" value="ECO:0007669"/>
    <property type="project" value="TreeGrafter"/>
</dbReference>
<dbReference type="GO" id="GO:0008033">
    <property type="term" value="P:tRNA processing"/>
    <property type="evidence" value="ECO:0007669"/>
    <property type="project" value="UniProtKB-KW"/>
</dbReference>
<dbReference type="Pfam" id="PF01300">
    <property type="entry name" value="Sua5_yciO_yrdC"/>
    <property type="match status" value="1"/>
</dbReference>
<dbReference type="GO" id="GO:0005524">
    <property type="term" value="F:ATP binding"/>
    <property type="evidence" value="ECO:0007669"/>
    <property type="project" value="UniProtKB-UniRule"/>
</dbReference>
<feature type="binding site" evidence="14">
    <location>
        <position position="235"/>
    </location>
    <ligand>
        <name>ATP</name>
        <dbReference type="ChEBI" id="CHEBI:30616"/>
    </ligand>
</feature>
<dbReference type="Gene3D" id="3.90.870.10">
    <property type="entry name" value="DHBP synthase"/>
    <property type="match status" value="1"/>
</dbReference>
<evidence type="ECO:0000256" key="11">
    <source>
        <dbReference type="ARBA" id="ARBA00029774"/>
    </source>
</evidence>
<dbReference type="InterPro" id="IPR038385">
    <property type="entry name" value="Sua5/YwlC_C"/>
</dbReference>
<evidence type="ECO:0000256" key="4">
    <source>
        <dbReference type="ARBA" id="ARBA00015492"/>
    </source>
</evidence>
<feature type="binding site" evidence="14">
    <location>
        <position position="179"/>
    </location>
    <ligand>
        <name>L-threonine</name>
        <dbReference type="ChEBI" id="CHEBI:57926"/>
    </ligand>
</feature>
<keyword evidence="9 13" id="KW-0547">Nucleotide-binding</keyword>
<dbReference type="GO" id="GO:0061710">
    <property type="term" value="F:L-threonylcarbamoyladenylate synthase"/>
    <property type="evidence" value="ECO:0007669"/>
    <property type="project" value="UniProtKB-EC"/>
</dbReference>
<feature type="binding site" evidence="14">
    <location>
        <position position="32"/>
    </location>
    <ligand>
        <name>L-threonine</name>
        <dbReference type="ChEBI" id="CHEBI:57926"/>
    </ligand>
</feature>
<evidence type="ECO:0000256" key="3">
    <source>
        <dbReference type="ARBA" id="ARBA00012584"/>
    </source>
</evidence>
<protein>
    <recommendedName>
        <fullName evidence="4 13">Threonylcarbamoyl-AMP synthase</fullName>
        <shortName evidence="13">TC-AMP synthase</shortName>
        <ecNumber evidence="3 13">2.7.7.87</ecNumber>
    </recommendedName>
    <alternativeName>
        <fullName evidence="11 13">L-threonylcarbamoyladenylate synthase</fullName>
    </alternativeName>
</protein>
<feature type="binding site" evidence="14">
    <location>
        <position position="64"/>
    </location>
    <ligand>
        <name>L-threonine</name>
        <dbReference type="ChEBI" id="CHEBI:57926"/>
    </ligand>
</feature>
<dbReference type="PANTHER" id="PTHR17490">
    <property type="entry name" value="SUA5"/>
    <property type="match status" value="1"/>
</dbReference>
<comment type="catalytic activity">
    <reaction evidence="12 13">
        <text>L-threonine + hydrogencarbonate + ATP = L-threonylcarbamoyladenylate + diphosphate + H2O</text>
        <dbReference type="Rhea" id="RHEA:36407"/>
        <dbReference type="ChEBI" id="CHEBI:15377"/>
        <dbReference type="ChEBI" id="CHEBI:17544"/>
        <dbReference type="ChEBI" id="CHEBI:30616"/>
        <dbReference type="ChEBI" id="CHEBI:33019"/>
        <dbReference type="ChEBI" id="CHEBI:57926"/>
        <dbReference type="ChEBI" id="CHEBI:73682"/>
        <dbReference type="EC" id="2.7.7.87"/>
    </reaction>
</comment>
<dbReference type="Pfam" id="PF03481">
    <property type="entry name" value="Sua5_C"/>
    <property type="match status" value="1"/>
</dbReference>
<dbReference type="SUPFAM" id="SSF55821">
    <property type="entry name" value="YrdC/RibB"/>
    <property type="match status" value="1"/>
</dbReference>
<feature type="binding site" evidence="14">
    <location>
        <position position="55"/>
    </location>
    <ligand>
        <name>ATP</name>
        <dbReference type="ChEBI" id="CHEBI:30616"/>
    </ligand>
</feature>
<evidence type="ECO:0000256" key="6">
    <source>
        <dbReference type="ARBA" id="ARBA00022679"/>
    </source>
</evidence>
<dbReference type="FunFam" id="3.90.870.10:FF:000008">
    <property type="entry name" value="Threonylcarbamoyl-AMP synthase"/>
    <property type="match status" value="1"/>
</dbReference>
<keyword evidence="6 13" id="KW-0808">Transferase</keyword>
<feature type="binding site" evidence="14">
    <location>
        <position position="193"/>
    </location>
    <ligand>
        <name>ATP</name>
        <dbReference type="ChEBI" id="CHEBI:30616"/>
    </ligand>
</feature>
<keyword evidence="5 13" id="KW-0963">Cytoplasm</keyword>
<feature type="binding site" evidence="14">
    <location>
        <position position="141"/>
    </location>
    <ligand>
        <name>ATP</name>
        <dbReference type="ChEBI" id="CHEBI:30616"/>
    </ligand>
</feature>
<organism evidence="16 17">
    <name type="scientific">Candidatus Pullichristensenella excrementigallinarum</name>
    <dbReference type="NCBI Taxonomy" id="2840907"/>
    <lineage>
        <taxon>Bacteria</taxon>
        <taxon>Bacillati</taxon>
        <taxon>Bacillota</taxon>
        <taxon>Clostridia</taxon>
        <taxon>Candidatus Pullichristensenella</taxon>
    </lineage>
</organism>
<dbReference type="PIRSF" id="PIRSF004930">
    <property type="entry name" value="Tln_factor_SUA5"/>
    <property type="match status" value="1"/>
</dbReference>
<keyword evidence="10 13" id="KW-0067">ATP-binding</keyword>
<comment type="function">
    <text evidence="13">Required for the formation of a threonylcarbamoyl group on adenosine at position 37 (t(6)A37) in tRNAs that read codons beginning with adenine.</text>
</comment>
<comment type="caution">
    <text evidence="16">The sequence shown here is derived from an EMBL/GenBank/DDBJ whole genome shotgun (WGS) entry which is preliminary data.</text>
</comment>
<dbReference type="Gene3D" id="3.40.50.11030">
    <property type="entry name" value="Threonylcarbamoyl-AMP synthase, C-terminal domain"/>
    <property type="match status" value="1"/>
</dbReference>
<feature type="binding site" evidence="14">
    <location>
        <position position="59"/>
    </location>
    <ligand>
        <name>ATP</name>
        <dbReference type="ChEBI" id="CHEBI:30616"/>
    </ligand>
</feature>
<dbReference type="GO" id="GO:0005737">
    <property type="term" value="C:cytoplasm"/>
    <property type="evidence" value="ECO:0007669"/>
    <property type="project" value="UniProtKB-SubCell"/>
</dbReference>
<dbReference type="PANTHER" id="PTHR17490:SF16">
    <property type="entry name" value="THREONYLCARBAMOYL-AMP SYNTHASE"/>
    <property type="match status" value="1"/>
</dbReference>
<dbReference type="GO" id="GO:0003725">
    <property type="term" value="F:double-stranded RNA binding"/>
    <property type="evidence" value="ECO:0007669"/>
    <property type="project" value="UniProtKB-UniRule"/>
</dbReference>
<dbReference type="PROSITE" id="PS51163">
    <property type="entry name" value="YRDC"/>
    <property type="match status" value="1"/>
</dbReference>
<dbReference type="Proteomes" id="UP000824072">
    <property type="component" value="Unassembled WGS sequence"/>
</dbReference>
<evidence type="ECO:0000256" key="8">
    <source>
        <dbReference type="ARBA" id="ARBA00022695"/>
    </source>
</evidence>
<evidence type="ECO:0000313" key="16">
    <source>
        <dbReference type="EMBL" id="HIU34931.1"/>
    </source>
</evidence>
<dbReference type="GO" id="GO:0000049">
    <property type="term" value="F:tRNA binding"/>
    <property type="evidence" value="ECO:0007669"/>
    <property type="project" value="TreeGrafter"/>
</dbReference>
<dbReference type="InterPro" id="IPR050156">
    <property type="entry name" value="TC-AMP_synthase_SUA5"/>
</dbReference>
<evidence type="ECO:0000259" key="15">
    <source>
        <dbReference type="PROSITE" id="PS51163"/>
    </source>
</evidence>
<gene>
    <name evidence="16" type="ORF">IAB02_10235</name>
</gene>
<dbReference type="InterPro" id="IPR017945">
    <property type="entry name" value="DHBP_synth_RibB-like_a/b_dom"/>
</dbReference>
<dbReference type="NCBIfam" id="TIGR00057">
    <property type="entry name" value="L-threonylcarbamoyladenylate synthase"/>
    <property type="match status" value="1"/>
</dbReference>
<dbReference type="EMBL" id="DVMU01000216">
    <property type="protein sequence ID" value="HIU34931.1"/>
    <property type="molecule type" value="Genomic_DNA"/>
</dbReference>
<comment type="subcellular location">
    <subcellularLocation>
        <location evidence="1 13">Cytoplasm</location>
    </subcellularLocation>
</comment>
<evidence type="ECO:0000313" key="17">
    <source>
        <dbReference type="Proteomes" id="UP000824072"/>
    </source>
</evidence>
<proteinExistence type="inferred from homology"/>